<evidence type="ECO:0000256" key="2">
    <source>
        <dbReference type="ARBA" id="ARBA00005336"/>
    </source>
</evidence>
<comment type="catalytic activity">
    <reaction evidence="1">
        <text>Hydrolysis of terminal non-reducing N-acetyl-D-hexosamine residues in N-acetyl-beta-D-hexosaminides.</text>
        <dbReference type="EC" id="3.2.1.52"/>
    </reaction>
</comment>
<proteinExistence type="inferred from homology"/>
<dbReference type="GO" id="GO:0005975">
    <property type="term" value="P:carbohydrate metabolic process"/>
    <property type="evidence" value="ECO:0007669"/>
    <property type="project" value="InterPro"/>
</dbReference>
<dbReference type="GO" id="GO:0009254">
    <property type="term" value="P:peptidoglycan turnover"/>
    <property type="evidence" value="ECO:0007669"/>
    <property type="project" value="TreeGrafter"/>
</dbReference>
<evidence type="ECO:0000256" key="1">
    <source>
        <dbReference type="ARBA" id="ARBA00001231"/>
    </source>
</evidence>
<dbReference type="InterPro" id="IPR017853">
    <property type="entry name" value="GH"/>
</dbReference>
<organism evidence="7 8">
    <name type="scientific">Clostridium bovifaecis</name>
    <dbReference type="NCBI Taxonomy" id="2184719"/>
    <lineage>
        <taxon>Bacteria</taxon>
        <taxon>Bacillati</taxon>
        <taxon>Bacillota</taxon>
        <taxon>Clostridia</taxon>
        <taxon>Eubacteriales</taxon>
        <taxon>Clostridiaceae</taxon>
        <taxon>Clostridium</taxon>
    </lineage>
</organism>
<dbReference type="GO" id="GO:0004563">
    <property type="term" value="F:beta-N-acetylhexosaminidase activity"/>
    <property type="evidence" value="ECO:0007669"/>
    <property type="project" value="UniProtKB-EC"/>
</dbReference>
<dbReference type="AlphaFoldDB" id="A0A6I6F0U8"/>
<sequence>MTLDEKIGQMVIVGIEGYNLNNNTKSLIEKYKVGGIVLFGSNIQGSEQLLDLVNSLKKENLKNKIPLFLSVDEEGGKITRMPKEFKRFPNNKAIGKINDMELSNNIGRTIGDEIKSFGFNMDFAPVLDINSNPKNPVIGSRSFGANPDVVSNLGIETMKGIQSENVIPVVKHFPGHGDTSVDSHIGLPTVNNDLNRLQSFELIPFAEAIEKSADAVMIAHILLPKIDKENPSSMSKIIITDILRADLKFNGVVITDDMTMGAITKNYNISKAAIKSVEAGSDVILVCHGYENEIKVINDLKDAVSKGEISEQRIDESVYRILKLKGKYNLNDNIIDSIDVDRINNKIRTLLDTYKIS</sequence>
<dbReference type="PANTHER" id="PTHR30480">
    <property type="entry name" value="BETA-HEXOSAMINIDASE-RELATED"/>
    <property type="match status" value="1"/>
</dbReference>
<name>A0A6I6F0U8_9CLOT</name>
<dbReference type="SUPFAM" id="SSF51445">
    <property type="entry name" value="(Trans)glycosidases"/>
    <property type="match status" value="1"/>
</dbReference>
<reference evidence="7 8" key="1">
    <citation type="submission" date="2019-12" db="EMBL/GenBank/DDBJ databases">
        <title>Genome sequenceing of Clostridium bovifaecis.</title>
        <authorList>
            <person name="Yao Y."/>
        </authorList>
    </citation>
    <scope>NUCLEOTIDE SEQUENCE [LARGE SCALE GENOMIC DNA]</scope>
    <source>
        <strain evidence="7 8">BXX</strain>
    </source>
</reference>
<keyword evidence="8" id="KW-1185">Reference proteome</keyword>
<evidence type="ECO:0000256" key="3">
    <source>
        <dbReference type="ARBA" id="ARBA00012663"/>
    </source>
</evidence>
<dbReference type="Proteomes" id="UP000422764">
    <property type="component" value="Chromosome"/>
</dbReference>
<comment type="similarity">
    <text evidence="2">Belongs to the glycosyl hydrolase 3 family.</text>
</comment>
<dbReference type="PANTHER" id="PTHR30480:SF13">
    <property type="entry name" value="BETA-HEXOSAMINIDASE"/>
    <property type="match status" value="1"/>
</dbReference>
<gene>
    <name evidence="7" type="primary">nagZ</name>
    <name evidence="7" type="ORF">GOM49_13320</name>
</gene>
<evidence type="ECO:0000313" key="8">
    <source>
        <dbReference type="Proteomes" id="UP000422764"/>
    </source>
</evidence>
<evidence type="ECO:0000313" key="7">
    <source>
        <dbReference type="EMBL" id="QGU96866.1"/>
    </source>
</evidence>
<dbReference type="InterPro" id="IPR050226">
    <property type="entry name" value="NagZ_Beta-hexosaminidase"/>
</dbReference>
<dbReference type="EMBL" id="CP046522">
    <property type="protein sequence ID" value="QGU96866.1"/>
    <property type="molecule type" value="Genomic_DNA"/>
</dbReference>
<feature type="domain" description="Glycoside hydrolase family 3 N-terminal" evidence="6">
    <location>
        <begin position="2"/>
        <end position="324"/>
    </location>
</feature>
<evidence type="ECO:0000259" key="6">
    <source>
        <dbReference type="Pfam" id="PF00933"/>
    </source>
</evidence>
<keyword evidence="4 7" id="KW-0378">Hydrolase</keyword>
<dbReference type="InterPro" id="IPR001764">
    <property type="entry name" value="Glyco_hydro_3_N"/>
</dbReference>
<dbReference type="InterPro" id="IPR019800">
    <property type="entry name" value="Glyco_hydro_3_AS"/>
</dbReference>
<accession>A0A6I6F0U8</accession>
<dbReference type="NCBIfam" id="NF003740">
    <property type="entry name" value="PRK05337.1"/>
    <property type="match status" value="1"/>
</dbReference>
<evidence type="ECO:0000256" key="5">
    <source>
        <dbReference type="ARBA" id="ARBA00023295"/>
    </source>
</evidence>
<dbReference type="EC" id="3.2.1.52" evidence="3"/>
<dbReference type="PROSITE" id="PS00775">
    <property type="entry name" value="GLYCOSYL_HYDROL_F3"/>
    <property type="match status" value="1"/>
</dbReference>
<evidence type="ECO:0000256" key="4">
    <source>
        <dbReference type="ARBA" id="ARBA00022801"/>
    </source>
</evidence>
<protein>
    <recommendedName>
        <fullName evidence="3">beta-N-acetylhexosaminidase</fullName>
        <ecNumber evidence="3">3.2.1.52</ecNumber>
    </recommendedName>
</protein>
<dbReference type="Pfam" id="PF00933">
    <property type="entry name" value="Glyco_hydro_3"/>
    <property type="match status" value="1"/>
</dbReference>
<dbReference type="InterPro" id="IPR036962">
    <property type="entry name" value="Glyco_hydro_3_N_sf"/>
</dbReference>
<dbReference type="Gene3D" id="3.20.20.300">
    <property type="entry name" value="Glycoside hydrolase, family 3, N-terminal domain"/>
    <property type="match status" value="1"/>
</dbReference>
<keyword evidence="5 7" id="KW-0326">Glycosidase</keyword>